<keyword evidence="3" id="KW-1185">Reference proteome</keyword>
<dbReference type="InterPro" id="IPR006212">
    <property type="entry name" value="Furin_repeat"/>
</dbReference>
<dbReference type="CDD" id="cd00064">
    <property type="entry name" value="FU"/>
    <property type="match status" value="1"/>
</dbReference>
<feature type="transmembrane region" description="Helical" evidence="1">
    <location>
        <begin position="2848"/>
        <end position="2868"/>
    </location>
</feature>
<keyword evidence="1" id="KW-0472">Membrane</keyword>
<proteinExistence type="predicted"/>
<sequence length="2957" mass="345710">MLKDILIQKSLFSLVTIIALASCYQFNEELLIPSSYPLESTIRYDIGDFISFEFWSFYITNWIPQSYPQVEQKINFDKPKQQLLFLMKSLDDNQVLAFMYTNVITNTYVVHSLFVEDKLSQIAYDPKDYEGVWIITIITLEYDSLIYETVGSLNINYKLLYLNQAKPNSVEFLVGGTGVIKQQYELGIFRGRLSRIFIQEYYRYPWDIYDGTIYWLRLNEYEKKINILPGLAYFDGVIQKEFEFDQFGRKFCLFGWAKYYSQEAYQLTQYLLVRLTIFKNYKDEINIGDEIVKIIVNLDLSNQNNCGYDVISHHYFMPYPISIEKLATNDKITLRQDLPYFQLLTKWHFISFEYGLEEQRRKSQFRLSYYENQQLITNSYLMGDLVYSNLFINTKYYAIFGGDYTIYKKLKGQLADFKFFSNYQYDLNLNYYCHDNCQTCYGPLNNNCLSCYDDRGRVFLEEYHQCVCPIDQIEINQICKSYSDLFPSLIYDEISLDVSNSDCPFGYFYLPTNQQCIQCPQWNSYNLYCIDCLLNSKNWYIKPICTKDFITQQVSQTDDAYTQQDRSVLDYDLYNIDDSYNLNLIEGVYDYCDITEIQFENCFQLDVNHLSSTAFGFCKENRYYYNFKCKLLDAACKKINQNTQKCTECLSGYYLSDESSSCILCPNSCPNCLSLTECLSCQTGFGLINNQCQKCGNFCKVCQYSNELEIMVCLSCLDNYFYYLSLNSQDCRINELTNCLIAFESSESDPHINSLDYMFRPYSGLTFTKCAKCIDGYFFDELYLVCLEGKQKNCNQFYLSKQGVFNQQVCLYGPYDSMVMIYSFVDECPRMKLNCQYCVVEQLTSYIVQNERIPKKVSYSCLVCQNGYYAQKKTGQCLSCPQDLHCLSCFQQNKISKDNWKNDIRAFYRASIDTEFFQHKFTEYGISQNDIDYEILCTICQEGYELHENQCIEICPESCLKCILQNNKNICIKCPQGLKIRNRTLINNQCISCPNNCNLCYERDKQDVHSINPLFNNEEFSNYSYYCISGSNGYFDQELGIDADCEFGPCIKSIVLNLNLICNNEEYYQQLNSLETEEQKKSFQHSNILSDQLFSSSSFSQFETQEFYLLANQKSIKQILIKITSQQHQTCSVLDKQQISQNFSSNIFTAIQVELEIFGNDFTTFQFQQQLLIVNFKRVHIEGIKIDIDFFTYGPSILKFKSAFEQTIQLINILFWQDDPRITFQTIMQNAKNVYISNFIVQDCSRQFYIEYFIKIEKIQSKQTVKIENFNVIYSQFWDLHFFWFDLKKDDLVELNYIYIETSLFNMGFINQTNGELRIFQMKISYSDFYSNNGLFLIKNLQYFNFDSLEFISNTVHYGKIIAINNYSDLMNLNFSLNQFKDGAQLIVNDKVEIFYIYIGNLGFYLNKYHENARFIKFTQNIIPNRELIINQLSIVANKFIQQPLQTVFDILEMSLIYLDVISVKIDHLIIQKAYGIQDIVIINSEKLILKQIEIQQHENFKFKGIHELFECLEQSIINEYYYLSISIYDVPIIEITNLIIQKAESINYPIIDIKTSILKTKTKNIIQLSELHFKENLILITNKIKQASLFQISSAEDYQIEIKNSNFEKNIMHQYIQIDLSNSGLLFNFDCQHCTILLIDLNFTQNIAINTFNSIFYIQAKYLSIQNSIFVQNSQFDYLILQPYLYWGFQEDQEIFFEQIQEKFPIKVLTGNGKIVCQEIFIRNVSISNSTGSGLYIILEKEASLKIYDTNISSLSSIYQDDNEDGGAFLIDTSISSSTSIYLQNVNAQDIFCRNRGGLIFIQSGLGKTMINLQDITIKDVYSLKGSIIFCEFSASTKQSQQFVLNHLDMTNSIQGYLRFLNRFSITNSQSLIQLQFERSLFELAYAKLISIKNIILFSLNYESLAIISQTSNLEISNLRISNSTFLNSFLTVNSMKNQSKLRLVDFQVINAEIQHQIPILEKCIQNQAFDQIKQICSYDNSLKESPIDLKYFKNQDSVRNAYCIIYQMNLQQKKQISSLLDIFPQNSQIHISKLQLRNINCTICQKGLVNVNIYDNLSMFVMNSVNFYDNYCGKQSCLNIVKSFSTYRILQSLIYIINEKQYDVKLQKFQCIRNFANKGTCLQIQDIKILIEDSILQNNTAEQQGGSIYVIGHKSFFILNSVIQYNKAIFGGGLFLKDQISQNVIQQETIIHENIAAQFGDNFVQPPCQLSVSIDLKNQLPKIKIIEKDNLLVEQIQIGKYQLFVNNYSNILYVPNGQTMSQYQYFDWRNQVYIGYNLHLRLIPLDAYNNVQENLNNTECLISGRLLIENEDQNLTENFTENFTNFNSVLFSKSDYNFDNITFFLDDQLNMTLQIQFHCNSIFTPIYGKAQEILGYHNNYFLRMNIKSLPCQLGEIKSLFDYTCVLCNATQGLYSLVLNSNTCSQKDDVTTSEIKSAQLKLKHGFWRPYFDTDEISQCINLLYNCNGGWSEGDTSCFQGHIGALCEECDIYNIRGFGHFSTSTKYSCGSCVEQSKNIFVITGISLWTLISILITVRSNISLNEQMMLKRVISRLISSRVQYHSNFGILIKMITNHLQILSVIFTFKFSSLISIGNVINAISNPIQTMTHSLDCFLKDIFDFEIHYLIILWQIIMPFIYICIFLCIYSFALIILKLKFNLNVITTTLIYMYIYLQPYLVGALISLISYRQISRFLWIQANVSYRYDTQIHYQWLLKFCIPILILIALTIPLYFFISLYVNQNTLNKKSTRQKWGYLYNEYVLEAYYWEVIKIVFKELLIIFVSYYEENVVKKGILLLSLVYIYQELSQKYRPYKSFILNKLDAYSANVCGISIAVGIGIYIDQQSQTYEIQIPCLIILIMLNFQYIMKIFKEIVTSFVEENALLIDNIKDTILIKIPQIQKYKIFKKILQNRGVQKQRTQMRYLKLKKYLLAKAKYMIKCQNNYGVKISSSTKSIN</sequence>
<evidence type="ECO:0000313" key="3">
    <source>
        <dbReference type="Proteomes" id="UP000688137"/>
    </source>
</evidence>
<protein>
    <submittedName>
        <fullName evidence="2">Uncharacterized protein</fullName>
    </submittedName>
</protein>
<comment type="caution">
    <text evidence="2">The sequence shown here is derived from an EMBL/GenBank/DDBJ whole genome shotgun (WGS) entry which is preliminary data.</text>
</comment>
<name>A0A8S1PBM8_PARPR</name>
<dbReference type="PROSITE" id="PS51257">
    <property type="entry name" value="PROKAR_LIPOPROTEIN"/>
    <property type="match status" value="1"/>
</dbReference>
<keyword evidence="1" id="KW-0812">Transmembrane</keyword>
<dbReference type="EMBL" id="CAJJDM010000115">
    <property type="protein sequence ID" value="CAD8100231.1"/>
    <property type="molecule type" value="Genomic_DNA"/>
</dbReference>
<organism evidence="2 3">
    <name type="scientific">Paramecium primaurelia</name>
    <dbReference type="NCBI Taxonomy" id="5886"/>
    <lineage>
        <taxon>Eukaryota</taxon>
        <taxon>Sar</taxon>
        <taxon>Alveolata</taxon>
        <taxon>Ciliophora</taxon>
        <taxon>Intramacronucleata</taxon>
        <taxon>Oligohymenophorea</taxon>
        <taxon>Peniculida</taxon>
        <taxon>Parameciidae</taxon>
        <taxon>Paramecium</taxon>
    </lineage>
</organism>
<reference evidence="2" key="1">
    <citation type="submission" date="2021-01" db="EMBL/GenBank/DDBJ databases">
        <authorList>
            <consortium name="Genoscope - CEA"/>
            <person name="William W."/>
        </authorList>
    </citation>
    <scope>NUCLEOTIDE SEQUENCE</scope>
</reference>
<feature type="transmembrane region" description="Helical" evidence="1">
    <location>
        <begin position="2519"/>
        <end position="2541"/>
    </location>
</feature>
<feature type="transmembrane region" description="Helical" evidence="1">
    <location>
        <begin position="2627"/>
        <end position="2655"/>
    </location>
</feature>
<keyword evidence="1" id="KW-1133">Transmembrane helix</keyword>
<evidence type="ECO:0000313" key="2">
    <source>
        <dbReference type="EMBL" id="CAD8100231.1"/>
    </source>
</evidence>
<feature type="transmembrane region" description="Helical" evidence="1">
    <location>
        <begin position="2714"/>
        <end position="2736"/>
    </location>
</feature>
<dbReference type="PANTHER" id="PTHR11319">
    <property type="entry name" value="G PROTEIN-COUPLED RECEPTOR-RELATED"/>
    <property type="match status" value="1"/>
</dbReference>
<feature type="transmembrane region" description="Helical" evidence="1">
    <location>
        <begin position="2822"/>
        <end position="2842"/>
    </location>
</feature>
<dbReference type="Proteomes" id="UP000688137">
    <property type="component" value="Unassembled WGS sequence"/>
</dbReference>
<evidence type="ECO:0000256" key="1">
    <source>
        <dbReference type="SAM" id="Phobius"/>
    </source>
</evidence>
<dbReference type="SMART" id="SM00261">
    <property type="entry name" value="FU"/>
    <property type="match status" value="2"/>
</dbReference>
<dbReference type="PANTHER" id="PTHR11319:SF35">
    <property type="entry name" value="OUTER MEMBRANE PROTEIN PMPC-RELATED"/>
    <property type="match status" value="1"/>
</dbReference>
<feature type="transmembrane region" description="Helical" evidence="1">
    <location>
        <begin position="2667"/>
        <end position="2689"/>
    </location>
</feature>
<accession>A0A8S1PBM8</accession>
<gene>
    <name evidence="2" type="ORF">PPRIM_AZ9-3.1.T1120003</name>
</gene>